<dbReference type="PRINTS" id="PR01166">
    <property type="entry name" value="CYCOXIDASEII"/>
</dbReference>
<keyword evidence="4" id="KW-0813">Transport</keyword>
<evidence type="ECO:0000256" key="7">
    <source>
        <dbReference type="ARBA" id="ARBA00022967"/>
    </source>
</evidence>
<evidence type="ECO:0000256" key="3">
    <source>
        <dbReference type="ARBA" id="ARBA00012949"/>
    </source>
</evidence>
<evidence type="ECO:0000313" key="18">
    <source>
        <dbReference type="EMBL" id="NMH80662.1"/>
    </source>
</evidence>
<organism evidence="18 19">
    <name type="scientific">Pseudonocardia xinjiangensis</name>
    <dbReference type="NCBI Taxonomy" id="75289"/>
    <lineage>
        <taxon>Bacteria</taxon>
        <taxon>Bacillati</taxon>
        <taxon>Actinomycetota</taxon>
        <taxon>Actinomycetes</taxon>
        <taxon>Pseudonocardiales</taxon>
        <taxon>Pseudonocardiaceae</taxon>
        <taxon>Pseudonocardia</taxon>
    </lineage>
</organism>
<proteinExistence type="inferred from homology"/>
<evidence type="ECO:0000313" key="19">
    <source>
        <dbReference type="Proteomes" id="UP001296706"/>
    </source>
</evidence>
<dbReference type="PANTHER" id="PTHR22888">
    <property type="entry name" value="CYTOCHROME C OXIDASE, SUBUNIT II"/>
    <property type="match status" value="1"/>
</dbReference>
<keyword evidence="6" id="KW-0479">Metal-binding</keyword>
<dbReference type="InterPro" id="IPR045187">
    <property type="entry name" value="CcO_II"/>
</dbReference>
<comment type="caution">
    <text evidence="18">The sequence shown here is derived from an EMBL/GenBank/DDBJ whole genome shotgun (WGS) entry which is preliminary data.</text>
</comment>
<dbReference type="Pfam" id="PF00116">
    <property type="entry name" value="COX2"/>
    <property type="match status" value="1"/>
</dbReference>
<dbReference type="Gene3D" id="1.10.287.90">
    <property type="match status" value="1"/>
</dbReference>
<evidence type="ECO:0000256" key="8">
    <source>
        <dbReference type="ARBA" id="ARBA00022982"/>
    </source>
</evidence>
<accession>A0ABX1RKZ4</accession>
<evidence type="ECO:0000256" key="14">
    <source>
        <dbReference type="ARBA" id="ARBA00047816"/>
    </source>
</evidence>
<feature type="compositionally biased region" description="Basic residues" evidence="15">
    <location>
        <begin position="25"/>
        <end position="38"/>
    </location>
</feature>
<gene>
    <name evidence="18" type="ORF">HF577_26685</name>
</gene>
<dbReference type="PANTHER" id="PTHR22888:SF9">
    <property type="entry name" value="CYTOCHROME C OXIDASE SUBUNIT 2"/>
    <property type="match status" value="1"/>
</dbReference>
<dbReference type="Gene3D" id="2.60.40.420">
    <property type="entry name" value="Cupredoxins - blue copper proteins"/>
    <property type="match status" value="1"/>
</dbReference>
<comment type="subcellular location">
    <subcellularLocation>
        <location evidence="1">Membrane</location>
        <topology evidence="1">Multi-pass membrane protein</topology>
    </subcellularLocation>
</comment>
<comment type="catalytic activity">
    <reaction evidence="14">
        <text>4 Fe(II)-[cytochrome c] + O2 + 8 H(+)(in) = 4 Fe(III)-[cytochrome c] + 2 H2O + 4 H(+)(out)</text>
        <dbReference type="Rhea" id="RHEA:11436"/>
        <dbReference type="Rhea" id="RHEA-COMP:10350"/>
        <dbReference type="Rhea" id="RHEA-COMP:14399"/>
        <dbReference type="ChEBI" id="CHEBI:15377"/>
        <dbReference type="ChEBI" id="CHEBI:15378"/>
        <dbReference type="ChEBI" id="CHEBI:15379"/>
        <dbReference type="ChEBI" id="CHEBI:29033"/>
        <dbReference type="ChEBI" id="CHEBI:29034"/>
        <dbReference type="EC" id="7.1.1.9"/>
    </reaction>
</comment>
<dbReference type="PROSITE" id="PS00078">
    <property type="entry name" value="COX2"/>
    <property type="match status" value="1"/>
</dbReference>
<dbReference type="EMBL" id="JAAXKY010000110">
    <property type="protein sequence ID" value="NMH80662.1"/>
    <property type="molecule type" value="Genomic_DNA"/>
</dbReference>
<keyword evidence="7" id="KW-1278">Translocase</keyword>
<name>A0ABX1RKZ4_9PSEU</name>
<comment type="function">
    <text evidence="12">Subunits I and II form the functional core of the enzyme complex. Electrons originating in cytochrome c are transferred via heme a and Cu(A) to the binuclear center formed by heme a3 and Cu(B).</text>
</comment>
<evidence type="ECO:0000256" key="1">
    <source>
        <dbReference type="ARBA" id="ARBA00004141"/>
    </source>
</evidence>
<evidence type="ECO:0000259" key="17">
    <source>
        <dbReference type="PROSITE" id="PS50857"/>
    </source>
</evidence>
<feature type="region of interest" description="Disordered" evidence="15">
    <location>
        <begin position="1"/>
        <end position="66"/>
    </location>
</feature>
<dbReference type="InterPro" id="IPR002429">
    <property type="entry name" value="CcO_II-like_C"/>
</dbReference>
<keyword evidence="10" id="KW-0186">Copper</keyword>
<keyword evidence="11 16" id="KW-0472">Membrane</keyword>
<keyword evidence="19" id="KW-1185">Reference proteome</keyword>
<evidence type="ECO:0000256" key="2">
    <source>
        <dbReference type="ARBA" id="ARBA00007866"/>
    </source>
</evidence>
<comment type="similarity">
    <text evidence="2">Belongs to the cytochrome c oxidase subunit 2 family.</text>
</comment>
<evidence type="ECO:0000256" key="10">
    <source>
        <dbReference type="ARBA" id="ARBA00023008"/>
    </source>
</evidence>
<dbReference type="Proteomes" id="UP001296706">
    <property type="component" value="Unassembled WGS sequence"/>
</dbReference>
<evidence type="ECO:0000256" key="11">
    <source>
        <dbReference type="ARBA" id="ARBA00023136"/>
    </source>
</evidence>
<evidence type="ECO:0000256" key="12">
    <source>
        <dbReference type="ARBA" id="ARBA00024688"/>
    </source>
</evidence>
<dbReference type="InterPro" id="IPR036257">
    <property type="entry name" value="Cyt_c_oxidase_su2_TM_sf"/>
</dbReference>
<feature type="domain" description="Cytochrome oxidase subunit II copper A binding" evidence="17">
    <location>
        <begin position="191"/>
        <end position="321"/>
    </location>
</feature>
<reference evidence="18 19" key="1">
    <citation type="submission" date="2020-04" db="EMBL/GenBank/DDBJ databases">
        <authorList>
            <person name="Klaysubun C."/>
            <person name="Duangmal K."/>
            <person name="Lipun K."/>
        </authorList>
    </citation>
    <scope>NUCLEOTIDE SEQUENCE [LARGE SCALE GENOMIC DNA]</scope>
    <source>
        <strain evidence="18 19">JCM 11839</strain>
    </source>
</reference>
<protein>
    <recommendedName>
        <fullName evidence="3">cytochrome-c oxidase</fullName>
        <ecNumber evidence="3">7.1.1.9</ecNumber>
    </recommendedName>
    <alternativeName>
        <fullName evidence="13">Cytochrome aa3 subunit 2</fullName>
    </alternativeName>
</protein>
<evidence type="ECO:0000256" key="15">
    <source>
        <dbReference type="SAM" id="MobiDB-lite"/>
    </source>
</evidence>
<feature type="transmembrane region" description="Helical" evidence="16">
    <location>
        <begin position="157"/>
        <end position="177"/>
    </location>
</feature>
<keyword evidence="8" id="KW-0249">Electron transport</keyword>
<dbReference type="SUPFAM" id="SSF81464">
    <property type="entry name" value="Cytochrome c oxidase subunit II-like, transmembrane region"/>
    <property type="match status" value="1"/>
</dbReference>
<evidence type="ECO:0000256" key="13">
    <source>
        <dbReference type="ARBA" id="ARBA00031399"/>
    </source>
</evidence>
<dbReference type="PROSITE" id="PS50857">
    <property type="entry name" value="COX2_CUA"/>
    <property type="match status" value="1"/>
</dbReference>
<evidence type="ECO:0000256" key="9">
    <source>
        <dbReference type="ARBA" id="ARBA00022989"/>
    </source>
</evidence>
<evidence type="ECO:0000256" key="16">
    <source>
        <dbReference type="SAM" id="Phobius"/>
    </source>
</evidence>
<evidence type="ECO:0000256" key="6">
    <source>
        <dbReference type="ARBA" id="ARBA00022723"/>
    </source>
</evidence>
<feature type="transmembrane region" description="Helical" evidence="16">
    <location>
        <begin position="113"/>
        <end position="136"/>
    </location>
</feature>
<dbReference type="InterPro" id="IPR001505">
    <property type="entry name" value="Copper_CuA"/>
</dbReference>
<sequence length="375" mass="41829">MPTTRAGPVPTRHPDRGPARLGSTRGRRRASARHRGIRRPTEHDGLGRRRAVGRAQRGREHRGSGLPGRGRVAKLVALAALVIPLTTGCSVDEVLRFGWPVGVTPQAEAMRHLWTWSAIAALIVGAITWGAMFWAIAFHRKRKGDDDTPPRQTQYNLPIEVVFTVIPTIIVAVLFGFTVNVQNYVDRDLPNPDVRVDITAFQWNWRFDYPDARGANGQPITTQGTSDTIPLLVLPTDRRIQFTQRSTDVIHSFFVPEFLFKRDVFPDPEQNDQDNVWQIDRIDREGAFVGRCAELCGAYHAMMNFEVRALSPALYDRWVTLREQINPATGAPYTAGEALGAMNCGQLCTPQAYTTYPFSTDRTQRSASEPISAGS</sequence>
<dbReference type="InterPro" id="IPR008972">
    <property type="entry name" value="Cupredoxin"/>
</dbReference>
<keyword evidence="9 16" id="KW-1133">Transmembrane helix</keyword>
<dbReference type="EC" id="7.1.1.9" evidence="3"/>
<evidence type="ECO:0000256" key="5">
    <source>
        <dbReference type="ARBA" id="ARBA00022692"/>
    </source>
</evidence>
<dbReference type="SUPFAM" id="SSF49503">
    <property type="entry name" value="Cupredoxins"/>
    <property type="match status" value="1"/>
</dbReference>
<evidence type="ECO:0000256" key="4">
    <source>
        <dbReference type="ARBA" id="ARBA00022448"/>
    </source>
</evidence>
<keyword evidence="5 16" id="KW-0812">Transmembrane</keyword>